<name>A0A7X1B8Z7_9BACT</name>
<keyword evidence="3" id="KW-1185">Reference proteome</keyword>
<feature type="transmembrane region" description="Helical" evidence="1">
    <location>
        <begin position="868"/>
        <end position="888"/>
    </location>
</feature>
<dbReference type="PANTHER" id="PTHR32063:SF33">
    <property type="entry name" value="RND SUPERFAMILY EFFLUX PUMP PERMEASE COMPONENT"/>
    <property type="match status" value="1"/>
</dbReference>
<dbReference type="AlphaFoldDB" id="A0A7X1B8Z7"/>
<evidence type="ECO:0000313" key="2">
    <source>
        <dbReference type="EMBL" id="MBC2607868.1"/>
    </source>
</evidence>
<comment type="caution">
    <text evidence="2">The sequence shown here is derived from an EMBL/GenBank/DDBJ whole genome shotgun (WGS) entry which is preliminary data.</text>
</comment>
<feature type="transmembrane region" description="Helical" evidence="1">
    <location>
        <begin position="393"/>
        <end position="418"/>
    </location>
</feature>
<dbReference type="Gene3D" id="3.30.70.1440">
    <property type="entry name" value="Multidrug efflux transporter AcrB pore domain"/>
    <property type="match status" value="1"/>
</dbReference>
<organism evidence="2 3">
    <name type="scientific">Pelagicoccus albus</name>
    <dbReference type="NCBI Taxonomy" id="415222"/>
    <lineage>
        <taxon>Bacteria</taxon>
        <taxon>Pseudomonadati</taxon>
        <taxon>Verrucomicrobiota</taxon>
        <taxon>Opitutia</taxon>
        <taxon>Puniceicoccales</taxon>
        <taxon>Pelagicoccaceae</taxon>
        <taxon>Pelagicoccus</taxon>
    </lineage>
</organism>
<dbReference type="PRINTS" id="PR00702">
    <property type="entry name" value="ACRIFLAVINRP"/>
</dbReference>
<dbReference type="GO" id="GO:0042910">
    <property type="term" value="F:xenobiotic transmembrane transporter activity"/>
    <property type="evidence" value="ECO:0007669"/>
    <property type="project" value="TreeGrafter"/>
</dbReference>
<proteinExistence type="predicted"/>
<keyword evidence="1" id="KW-0812">Transmembrane</keyword>
<dbReference type="InterPro" id="IPR027463">
    <property type="entry name" value="AcrB_DN_DC_subdom"/>
</dbReference>
<dbReference type="PANTHER" id="PTHR32063">
    <property type="match status" value="1"/>
</dbReference>
<dbReference type="SUPFAM" id="SSF82866">
    <property type="entry name" value="Multidrug efflux transporter AcrB transmembrane domain"/>
    <property type="match status" value="2"/>
</dbReference>
<dbReference type="EMBL" id="JACHVC010000013">
    <property type="protein sequence ID" value="MBC2607868.1"/>
    <property type="molecule type" value="Genomic_DNA"/>
</dbReference>
<dbReference type="Gene3D" id="3.30.70.1430">
    <property type="entry name" value="Multidrug efflux transporter AcrB pore domain"/>
    <property type="match status" value="2"/>
</dbReference>
<feature type="transmembrane region" description="Helical" evidence="1">
    <location>
        <begin position="966"/>
        <end position="985"/>
    </location>
</feature>
<evidence type="ECO:0000313" key="3">
    <source>
        <dbReference type="Proteomes" id="UP000526501"/>
    </source>
</evidence>
<feature type="transmembrane region" description="Helical" evidence="1">
    <location>
        <begin position="997"/>
        <end position="1023"/>
    </location>
</feature>
<dbReference type="Gene3D" id="1.20.1640.10">
    <property type="entry name" value="Multidrug efflux transporter AcrB transmembrane domain"/>
    <property type="match status" value="2"/>
</dbReference>
<dbReference type="Gene3D" id="3.30.70.1320">
    <property type="entry name" value="Multidrug efflux transporter AcrB pore domain like"/>
    <property type="match status" value="1"/>
</dbReference>
<feature type="transmembrane region" description="Helical" evidence="1">
    <location>
        <begin position="921"/>
        <end position="945"/>
    </location>
</feature>
<dbReference type="RefSeq" id="WP_185661732.1">
    <property type="nucleotide sequence ID" value="NZ_CAWPOO010000013.1"/>
</dbReference>
<keyword evidence="1" id="KW-0472">Membrane</keyword>
<dbReference type="Proteomes" id="UP000526501">
    <property type="component" value="Unassembled WGS sequence"/>
</dbReference>
<dbReference type="InterPro" id="IPR001036">
    <property type="entry name" value="Acrflvin-R"/>
</dbReference>
<reference evidence="2 3" key="1">
    <citation type="submission" date="2020-07" db="EMBL/GenBank/DDBJ databases">
        <authorList>
            <person name="Feng X."/>
        </authorList>
    </citation>
    <scope>NUCLEOTIDE SEQUENCE [LARGE SCALE GENOMIC DNA]</scope>
    <source>
        <strain evidence="2 3">JCM23202</strain>
    </source>
</reference>
<dbReference type="GO" id="GO:0005886">
    <property type="term" value="C:plasma membrane"/>
    <property type="evidence" value="ECO:0007669"/>
    <property type="project" value="TreeGrafter"/>
</dbReference>
<evidence type="ECO:0000256" key="1">
    <source>
        <dbReference type="SAM" id="Phobius"/>
    </source>
</evidence>
<protein>
    <submittedName>
        <fullName evidence="2">Efflux RND transporter permease subunit</fullName>
    </submittedName>
</protein>
<gene>
    <name evidence="2" type="ORF">H5P27_17575</name>
</gene>
<sequence length="1037" mass="114038">MEPKPKTDNTLSGGAIAWMVRNPVAANLLMIVLLLGGIFTAINIQKEVLPEFQLDVVTVSVGYPGAAPAEVEQGIILPVEETVRGVDGIKEITSVAREGSGSVTIELVQGADRMQVFQDIDQAVNRIRTFPDDIDEPQVSLQSNQRSVLNIVIYGKATQWSLRKMAEQLRDQMLGDPRITQVELRNAPDYVTHVEIPRATLRTYQLTLGEVADIISSSSSDISAGSVETQTGEILLRTKGRKQWAEEFGEIEIISGESGASVKLKDIATITDGFAEGSFPSQFNQELSIQVNIYRIGNQSPLDISAAVDEIMADFETTLPPGVDWRIDSNSADEYKQRLSLLIENGVLAAFIVLAILSIFLEIRLAFWVMAGMTVSFVGGIMFLPVADLSINMVSMFAFLVVLGIVVDDAIVVGENIYEYRQQGMDVMTASIRGAKEISGPVIFSILTNIVAFIPLLFIPGETGMFWWPLPAVVIIVLTISLVEALFILPAHLAHTKEGGRTRIGNRIHHLQQKVARKFDGFVNNYYRRFLDVCLRARYLTLVATIALFAIVGGYATSAHMGMINMPEVSADEIEAGVRLPVGVTPDQAARVAREITESTQRMFEEHNLYEAAEGVKTNIRGGSFIDVEIVMRPPEESTMTAAEVIELWRQEIGDIPGVHQVTFEAESGPGGARQDISIDLSHNDIDVLEQATYAFVERAESFTNTRDVSDNYNKGKKQIDIKLRPEGRALGLTEDDLGEQVRNSFFGALATRQLRGTNEIEVRVKLPLEERKDIHNFEDLVIRTPNGTEVPLLDVADISYGEAFTSINRRDGRRVVSVSMDVEPKRTLGQVITAFETEVLPELRADYPGLTWTFEGSQADMRESTQVLYGGLGLAIFVIYALLAVAFGSYIQPLIVLVAIPFGAIGAIIGHMILGYDLSLISLMGMIALSGVVVNDSLIMVDFANRQRKKTSTFDAIHQAGLRRFRPIMLTTLTTACGLIPIISESSMQAQYLIPMAISLGFGIVFTTGIILVLVPCLYLTFEDIKDMFRKSPTAS</sequence>
<feature type="transmembrane region" description="Helical" evidence="1">
    <location>
        <begin position="465"/>
        <end position="489"/>
    </location>
</feature>
<dbReference type="SUPFAM" id="SSF82693">
    <property type="entry name" value="Multidrug efflux transporter AcrB pore domain, PN1, PN2, PC1 and PC2 subdomains"/>
    <property type="match status" value="2"/>
</dbReference>
<dbReference type="SUPFAM" id="SSF82714">
    <property type="entry name" value="Multidrug efflux transporter AcrB TolC docking domain, DN and DC subdomains"/>
    <property type="match status" value="2"/>
</dbReference>
<feature type="transmembrane region" description="Helical" evidence="1">
    <location>
        <begin position="367"/>
        <end position="387"/>
    </location>
</feature>
<keyword evidence="1" id="KW-1133">Transmembrane helix</keyword>
<feature type="transmembrane region" description="Helical" evidence="1">
    <location>
        <begin position="339"/>
        <end position="360"/>
    </location>
</feature>
<feature type="transmembrane region" description="Helical" evidence="1">
    <location>
        <begin position="24"/>
        <end position="44"/>
    </location>
</feature>
<feature type="transmembrane region" description="Helical" evidence="1">
    <location>
        <begin position="895"/>
        <end position="915"/>
    </location>
</feature>
<dbReference type="Gene3D" id="3.30.2090.10">
    <property type="entry name" value="Multidrug efflux transporter AcrB TolC docking domain, DN and DC subdomains"/>
    <property type="match status" value="2"/>
</dbReference>
<accession>A0A7X1B8Z7</accession>
<dbReference type="Pfam" id="PF00873">
    <property type="entry name" value="ACR_tran"/>
    <property type="match status" value="1"/>
</dbReference>
<feature type="transmembrane region" description="Helical" evidence="1">
    <location>
        <begin position="537"/>
        <end position="556"/>
    </location>
</feature>
<feature type="transmembrane region" description="Helical" evidence="1">
    <location>
        <begin position="438"/>
        <end position="459"/>
    </location>
</feature>